<proteinExistence type="predicted"/>
<accession>A0A940WZP9</accession>
<comment type="caution">
    <text evidence="2">The sequence shown here is derived from an EMBL/GenBank/DDBJ whole genome shotgun (WGS) entry which is preliminary data.</text>
</comment>
<dbReference type="RefSeq" id="WP_210597433.1">
    <property type="nucleotide sequence ID" value="NZ_JAGKSQ010000004.1"/>
</dbReference>
<evidence type="ECO:0000313" key="2">
    <source>
        <dbReference type="EMBL" id="MBP3951741.1"/>
    </source>
</evidence>
<keyword evidence="1" id="KW-0812">Transmembrane</keyword>
<dbReference type="EMBL" id="JAGKSQ010000004">
    <property type="protein sequence ID" value="MBP3951741.1"/>
    <property type="molecule type" value="Genomic_DNA"/>
</dbReference>
<reference evidence="2" key="1">
    <citation type="submission" date="2021-03" db="EMBL/GenBank/DDBJ databases">
        <title>Bacillus suaedae sp. nov., isolated from Suaeda aralocaspica.</title>
        <authorList>
            <person name="Lei R.F.R."/>
        </authorList>
    </citation>
    <scope>NUCLEOTIDE SEQUENCE</scope>
    <source>
        <strain evidence="2">YZJH907-2</strain>
    </source>
</reference>
<sequence length="101" mass="11115">MLSLALNIVGAIAIIFSVIAGIFTGTLSGFFIFSFGGVCIAMVLFAFAQIIDNQLNILHQLQVQNEFAKQHYKALIDCSNCDYEYDDSLSSCPHCGHRRGH</sequence>
<dbReference type="Proteomes" id="UP000678228">
    <property type="component" value="Unassembled WGS sequence"/>
</dbReference>
<protein>
    <submittedName>
        <fullName evidence="2">Uncharacterized protein</fullName>
    </submittedName>
</protein>
<keyword evidence="3" id="KW-1185">Reference proteome</keyword>
<keyword evidence="1" id="KW-1133">Transmembrane helix</keyword>
<evidence type="ECO:0000313" key="3">
    <source>
        <dbReference type="Proteomes" id="UP000678228"/>
    </source>
</evidence>
<organism evidence="2 3">
    <name type="scientific">Halalkalibacter suaedae</name>
    <dbReference type="NCBI Taxonomy" id="2822140"/>
    <lineage>
        <taxon>Bacteria</taxon>
        <taxon>Bacillati</taxon>
        <taxon>Bacillota</taxon>
        <taxon>Bacilli</taxon>
        <taxon>Bacillales</taxon>
        <taxon>Bacillaceae</taxon>
        <taxon>Halalkalibacter</taxon>
    </lineage>
</organism>
<name>A0A940WZP9_9BACI</name>
<evidence type="ECO:0000256" key="1">
    <source>
        <dbReference type="SAM" id="Phobius"/>
    </source>
</evidence>
<keyword evidence="1" id="KW-0472">Membrane</keyword>
<feature type="transmembrane region" description="Helical" evidence="1">
    <location>
        <begin position="30"/>
        <end position="51"/>
    </location>
</feature>
<feature type="transmembrane region" description="Helical" evidence="1">
    <location>
        <begin position="5"/>
        <end position="24"/>
    </location>
</feature>
<gene>
    <name evidence="2" type="ORF">J7W16_11405</name>
</gene>
<dbReference type="AlphaFoldDB" id="A0A940WZP9"/>